<dbReference type="PROSITE" id="PS52016">
    <property type="entry name" value="TONB_DEPENDENT_REC_3"/>
    <property type="match status" value="1"/>
</dbReference>
<dbReference type="SUPFAM" id="SSF56935">
    <property type="entry name" value="Porins"/>
    <property type="match status" value="1"/>
</dbReference>
<evidence type="ECO:0000256" key="9">
    <source>
        <dbReference type="RuleBase" id="RU003357"/>
    </source>
</evidence>
<dbReference type="Gene3D" id="2.170.130.10">
    <property type="entry name" value="TonB-dependent receptor, plug domain"/>
    <property type="match status" value="1"/>
</dbReference>
<dbReference type="NCBIfam" id="TIGR04057">
    <property type="entry name" value="SusC_RagA_signa"/>
    <property type="match status" value="1"/>
</dbReference>
<dbReference type="Proteomes" id="UP000541352">
    <property type="component" value="Unassembled WGS sequence"/>
</dbReference>
<dbReference type="InterPro" id="IPR000531">
    <property type="entry name" value="Beta-barrel_TonB"/>
</dbReference>
<dbReference type="Pfam" id="PF13715">
    <property type="entry name" value="CarbopepD_reg_2"/>
    <property type="match status" value="1"/>
</dbReference>
<gene>
    <name evidence="13" type="ORF">FHS57_005853</name>
</gene>
<evidence type="ECO:0000256" key="2">
    <source>
        <dbReference type="ARBA" id="ARBA00022448"/>
    </source>
</evidence>
<dbReference type="InterPro" id="IPR037066">
    <property type="entry name" value="Plug_dom_sf"/>
</dbReference>
<organism evidence="13 14">
    <name type="scientific">Runella defluvii</name>
    <dbReference type="NCBI Taxonomy" id="370973"/>
    <lineage>
        <taxon>Bacteria</taxon>
        <taxon>Pseudomonadati</taxon>
        <taxon>Bacteroidota</taxon>
        <taxon>Cytophagia</taxon>
        <taxon>Cytophagales</taxon>
        <taxon>Spirosomataceae</taxon>
        <taxon>Runella</taxon>
    </lineage>
</organism>
<dbReference type="Pfam" id="PF07715">
    <property type="entry name" value="Plug"/>
    <property type="match status" value="1"/>
</dbReference>
<comment type="subcellular location">
    <subcellularLocation>
        <location evidence="1 8">Cell outer membrane</location>
        <topology evidence="1 8">Multi-pass membrane protein</topology>
    </subcellularLocation>
</comment>
<dbReference type="EMBL" id="JACIBY010000021">
    <property type="protein sequence ID" value="MBB3841824.1"/>
    <property type="molecule type" value="Genomic_DNA"/>
</dbReference>
<keyword evidence="10" id="KW-0732">Signal</keyword>
<protein>
    <submittedName>
        <fullName evidence="13">TonB-linked SusC/RagA family outer membrane protein</fullName>
    </submittedName>
</protein>
<dbReference type="Gene3D" id="2.40.170.20">
    <property type="entry name" value="TonB-dependent receptor, beta-barrel domain"/>
    <property type="match status" value="1"/>
</dbReference>
<evidence type="ECO:0000259" key="12">
    <source>
        <dbReference type="Pfam" id="PF07715"/>
    </source>
</evidence>
<dbReference type="RefSeq" id="WP_183979748.1">
    <property type="nucleotide sequence ID" value="NZ_JACIBY010000021.1"/>
</dbReference>
<name>A0A7W5ZRJ1_9BACT</name>
<feature type="chain" id="PRO_5030640372" evidence="10">
    <location>
        <begin position="31"/>
        <end position="1057"/>
    </location>
</feature>
<feature type="signal peptide" evidence="10">
    <location>
        <begin position="1"/>
        <end position="30"/>
    </location>
</feature>
<keyword evidence="4 8" id="KW-0812">Transmembrane</keyword>
<dbReference type="InterPro" id="IPR023997">
    <property type="entry name" value="TonB-dep_OMP_SusC/RagA_CS"/>
</dbReference>
<dbReference type="FunFam" id="2.170.130.10:FF:000008">
    <property type="entry name" value="SusC/RagA family TonB-linked outer membrane protein"/>
    <property type="match status" value="1"/>
</dbReference>
<evidence type="ECO:0000256" key="4">
    <source>
        <dbReference type="ARBA" id="ARBA00022692"/>
    </source>
</evidence>
<accession>A0A7W5ZRJ1</accession>
<keyword evidence="7 8" id="KW-0998">Cell outer membrane</keyword>
<dbReference type="NCBIfam" id="TIGR04056">
    <property type="entry name" value="OMP_RagA_SusC"/>
    <property type="match status" value="1"/>
</dbReference>
<feature type="domain" description="TonB-dependent receptor-like beta-barrel" evidence="11">
    <location>
        <begin position="422"/>
        <end position="992"/>
    </location>
</feature>
<dbReference type="InterPro" id="IPR012910">
    <property type="entry name" value="Plug_dom"/>
</dbReference>
<evidence type="ECO:0000313" key="13">
    <source>
        <dbReference type="EMBL" id="MBB3841824.1"/>
    </source>
</evidence>
<evidence type="ECO:0000256" key="10">
    <source>
        <dbReference type="SAM" id="SignalP"/>
    </source>
</evidence>
<feature type="domain" description="TonB-dependent receptor plug" evidence="12">
    <location>
        <begin position="123"/>
        <end position="231"/>
    </location>
</feature>
<dbReference type="Pfam" id="PF00593">
    <property type="entry name" value="TonB_dep_Rec_b-barrel"/>
    <property type="match status" value="1"/>
</dbReference>
<keyword evidence="14" id="KW-1185">Reference proteome</keyword>
<evidence type="ECO:0000256" key="6">
    <source>
        <dbReference type="ARBA" id="ARBA00023136"/>
    </source>
</evidence>
<evidence type="ECO:0000256" key="3">
    <source>
        <dbReference type="ARBA" id="ARBA00022452"/>
    </source>
</evidence>
<keyword evidence="2 8" id="KW-0813">Transport</keyword>
<evidence type="ECO:0000256" key="5">
    <source>
        <dbReference type="ARBA" id="ARBA00023077"/>
    </source>
</evidence>
<dbReference type="Gene3D" id="2.60.40.1120">
    <property type="entry name" value="Carboxypeptidase-like, regulatory domain"/>
    <property type="match status" value="1"/>
</dbReference>
<proteinExistence type="inferred from homology"/>
<comment type="caution">
    <text evidence="13">The sequence shown here is derived from an EMBL/GenBank/DDBJ whole genome shotgun (WGS) entry which is preliminary data.</text>
</comment>
<evidence type="ECO:0000256" key="7">
    <source>
        <dbReference type="ARBA" id="ARBA00023237"/>
    </source>
</evidence>
<sequence length="1057" mass="116612">MNLYLPCLYPKYSRYISFVLLLFCFSQAIGQNKPVTGKITDETGKPVPGVSIVVKSTTTGTISNAEGAYSLAAPENATLVFSSVSYETQEIAINKRSIINVSLLPSSKILNEVVVVGYGTQSKRAVTGAVASINNKQFQDRSFSNVAQSLAGQVAGVNISQAQGAPGSSPFIKIRGVSSITAGTNPLLVVDGVPLENFNLNMINPQDIESVEVLKDASSAAIYGSRGSSGVVIVTTKLGKAGKPSVSVNLEYGSQKVARQIEMMDAQQFIRTYIDAKNNAWIAAGGKATDGNALRPTLLKIPEDFLTNPQQFGAGTNWQDVMFRTAPMYNGQISVSGGTEKTQYMFSGAYLDQTAILDMNYYKRLALRSNVKTMVTDKLTIGLNLGVTSIFDRTEGTKGKSDVISLGLQSNPHFPVYNENGNLGYRDPNSTWFRFTSFGDMNLWHPYSLTREVDKGTKSFNTLGTAYLEYNILKNLKFRTSLSGNLFNTRNHFYWNDKQKYGYSAVLAAQANAGNSYMFNWLSENTLTYDKQIGDHSLTGLVGYTSQKQRDETMYVAANNFPNDLVHTLNAGTVTAGNTTASEWSLLSYIARLQYNFNNRYFLTGTIRRDGMSRFGDNNKWGYFPSVSAGWLISDEAFMSNLKNINNLKLRVSYGVTGNNQIPNYGAVSLLAASNYVYGSTMNNGLRVSSIANPNLKWEKTNMFNLGLDLGILNNRISGSVEYYNSLTRDMLLFVPVPDITGFSSQLTNIGKMRNRGIELNISTKNTVGEFKWTTDFNFSRNRNKVLQLGPGNAPIQYVDNVVTVRTEVGQPVSNFYGYIFDGVFKNQAEVDAYPHHASTTPGDPKVRDVNGDGKITDADRTIIGNNQPDFIAGMTNTFTYKGFDFSFMLQGAYGGEIANNNIRYLGTWDNGRNFYASMYNYWRSESDPGDGIHFKPNVSYQGLQKQFSSYWVSDASFLRMKNIRVSYAIPSKMLSKMNMKSARVYVNAENVFILSKYKDGYDPENTTYGTTSYSSSMETSGSYTSGNAPVPGAFQGVDYGSYPLPRVITVGVKVDF</sequence>
<dbReference type="InterPro" id="IPR039426">
    <property type="entry name" value="TonB-dep_rcpt-like"/>
</dbReference>
<evidence type="ECO:0000259" key="11">
    <source>
        <dbReference type="Pfam" id="PF00593"/>
    </source>
</evidence>
<comment type="similarity">
    <text evidence="8 9">Belongs to the TonB-dependent receptor family.</text>
</comment>
<keyword evidence="5 9" id="KW-0798">TonB box</keyword>
<dbReference type="InterPro" id="IPR023996">
    <property type="entry name" value="TonB-dep_OMP_SusC/RagA"/>
</dbReference>
<dbReference type="InterPro" id="IPR036942">
    <property type="entry name" value="Beta-barrel_TonB_sf"/>
</dbReference>
<keyword evidence="6 8" id="KW-0472">Membrane</keyword>
<dbReference type="InterPro" id="IPR008969">
    <property type="entry name" value="CarboxyPept-like_regulatory"/>
</dbReference>
<dbReference type="SUPFAM" id="SSF49464">
    <property type="entry name" value="Carboxypeptidase regulatory domain-like"/>
    <property type="match status" value="1"/>
</dbReference>
<evidence type="ECO:0000256" key="1">
    <source>
        <dbReference type="ARBA" id="ARBA00004571"/>
    </source>
</evidence>
<keyword evidence="3 8" id="KW-1134">Transmembrane beta strand</keyword>
<dbReference type="AlphaFoldDB" id="A0A7W5ZRJ1"/>
<dbReference type="GO" id="GO:0009279">
    <property type="term" value="C:cell outer membrane"/>
    <property type="evidence" value="ECO:0007669"/>
    <property type="project" value="UniProtKB-SubCell"/>
</dbReference>
<evidence type="ECO:0000313" key="14">
    <source>
        <dbReference type="Proteomes" id="UP000541352"/>
    </source>
</evidence>
<reference evidence="13 14" key="1">
    <citation type="submission" date="2020-08" db="EMBL/GenBank/DDBJ databases">
        <title>Genomic Encyclopedia of Type Strains, Phase IV (KMG-IV): sequencing the most valuable type-strain genomes for metagenomic binning, comparative biology and taxonomic classification.</title>
        <authorList>
            <person name="Goeker M."/>
        </authorList>
    </citation>
    <scope>NUCLEOTIDE SEQUENCE [LARGE SCALE GENOMIC DNA]</scope>
    <source>
        <strain evidence="13 14">DSM 17976</strain>
    </source>
</reference>
<evidence type="ECO:0000256" key="8">
    <source>
        <dbReference type="PROSITE-ProRule" id="PRU01360"/>
    </source>
</evidence>